<name>W2XZ74_PHYNI</name>
<feature type="region of interest" description="Disordered" evidence="1">
    <location>
        <begin position="82"/>
        <end position="159"/>
    </location>
</feature>
<dbReference type="EMBL" id="ANIY01005442">
    <property type="protein sequence ID" value="ETP27787.1"/>
    <property type="molecule type" value="Genomic_DNA"/>
</dbReference>
<evidence type="ECO:0000256" key="1">
    <source>
        <dbReference type="SAM" id="MobiDB-lite"/>
    </source>
</evidence>
<gene>
    <name evidence="2" type="ORF">F442_22929</name>
</gene>
<feature type="compositionally biased region" description="Basic and acidic residues" evidence="1">
    <location>
        <begin position="518"/>
        <end position="549"/>
    </location>
</feature>
<feature type="region of interest" description="Disordered" evidence="1">
    <location>
        <begin position="196"/>
        <end position="341"/>
    </location>
</feature>
<feature type="compositionally biased region" description="Basic residues" evidence="1">
    <location>
        <begin position="297"/>
        <end position="306"/>
    </location>
</feature>
<feature type="region of interest" description="Disordered" evidence="1">
    <location>
        <begin position="518"/>
        <end position="579"/>
    </location>
</feature>
<reference evidence="2 3" key="1">
    <citation type="submission" date="2013-11" db="EMBL/GenBank/DDBJ databases">
        <title>The Genome Sequence of Phytophthora parasitica P10297.</title>
        <authorList>
            <consortium name="The Broad Institute Genomics Platform"/>
            <person name="Russ C."/>
            <person name="Tyler B."/>
            <person name="Panabieres F."/>
            <person name="Shan W."/>
            <person name="Tripathy S."/>
            <person name="Grunwald N."/>
            <person name="Machado M."/>
            <person name="Johnson C.S."/>
            <person name="Walker B."/>
            <person name="Young S.K."/>
            <person name="Zeng Q."/>
            <person name="Gargeya S."/>
            <person name="Fitzgerald M."/>
            <person name="Haas B."/>
            <person name="Abouelleil A."/>
            <person name="Allen A.W."/>
            <person name="Alvarado L."/>
            <person name="Arachchi H.M."/>
            <person name="Berlin A.M."/>
            <person name="Chapman S.B."/>
            <person name="Gainer-Dewar J."/>
            <person name="Goldberg J."/>
            <person name="Griggs A."/>
            <person name="Gujja S."/>
            <person name="Hansen M."/>
            <person name="Howarth C."/>
            <person name="Imamovic A."/>
            <person name="Ireland A."/>
            <person name="Larimer J."/>
            <person name="McCowan C."/>
            <person name="Murphy C."/>
            <person name="Pearson M."/>
            <person name="Poon T.W."/>
            <person name="Priest M."/>
            <person name="Roberts A."/>
            <person name="Saif S."/>
            <person name="Shea T."/>
            <person name="Sisk P."/>
            <person name="Sykes S."/>
            <person name="Wortman J."/>
            <person name="Nusbaum C."/>
            <person name="Birren B."/>
        </authorList>
    </citation>
    <scope>NUCLEOTIDE SEQUENCE [LARGE SCALE GENOMIC DNA]</scope>
    <source>
        <strain evidence="2 3">P10297</strain>
    </source>
</reference>
<dbReference type="AlphaFoldDB" id="W2XZ74"/>
<feature type="compositionally biased region" description="Low complexity" evidence="1">
    <location>
        <begin position="106"/>
        <end position="129"/>
    </location>
</feature>
<organism evidence="2 3">
    <name type="scientific">Phytophthora nicotianae P10297</name>
    <dbReference type="NCBI Taxonomy" id="1317064"/>
    <lineage>
        <taxon>Eukaryota</taxon>
        <taxon>Sar</taxon>
        <taxon>Stramenopiles</taxon>
        <taxon>Oomycota</taxon>
        <taxon>Peronosporomycetes</taxon>
        <taxon>Peronosporales</taxon>
        <taxon>Peronosporaceae</taxon>
        <taxon>Phytophthora</taxon>
    </lineage>
</organism>
<sequence length="579" mass="66332">KEDDPEEPKRSIPKSEPLGRVERIAPPPKEGDTRDANGVLKLTLDMLDRMELRQDQMSLNVERAFTAIQSLAQRAIAQEERLARSVEAQKNPKPEFTASSREGSRSAPPGVPSEVSSSPAVPSPEALMRQAEEAERAELERRWEQRQAEVEEEKKAWTTDIERTLNGQLASCQQKIRDLEDARNRDQATIRILQKVPETRSRNLPVTSSQVQGAEAPDPATQESGRATLHPQSDKLRAALRGVTEVKHVKEEPVARSKEVTSGAVEPKGARATFQQAETKPSTSDAKDDDRKSAPGKPRKERSRRSSSKEKNPYGLDSDPESSDSDASLRNAPTNYATMKTTPAGTTVMQFRPYVSSSTLDDFDEKASLTARRRWWERFLKLAIQGGWSDEMKVYELKLKMPPAVRNWRGQLAPKDRRDWKRFSRLLRREYVKSRMSEPERYYTMSKYKDETALAFLYRLNLDAERADLNFRKSSADRERHIKRFIKKLSDDQLKRTLESQSFGRVPDLEFVLKQQEEVRQKDGPSARQSRDFRADNAIRDRYKPRRQDQAYVTQGDEDSGYDEVDEREQSWHPECPDA</sequence>
<feature type="compositionally biased region" description="Basic and acidic residues" evidence="1">
    <location>
        <begin position="17"/>
        <end position="35"/>
    </location>
</feature>
<feature type="compositionally biased region" description="Basic and acidic residues" evidence="1">
    <location>
        <begin position="130"/>
        <end position="159"/>
    </location>
</feature>
<feature type="non-terminal residue" evidence="2">
    <location>
        <position position="1"/>
    </location>
</feature>
<protein>
    <recommendedName>
        <fullName evidence="4">Retrotransposon gag domain-containing protein</fullName>
    </recommendedName>
</protein>
<comment type="caution">
    <text evidence="2">The sequence shown here is derived from an EMBL/GenBank/DDBJ whole genome shotgun (WGS) entry which is preliminary data.</text>
</comment>
<evidence type="ECO:0000313" key="3">
    <source>
        <dbReference type="Proteomes" id="UP000018948"/>
    </source>
</evidence>
<feature type="compositionally biased region" description="Acidic residues" evidence="1">
    <location>
        <begin position="556"/>
        <end position="567"/>
    </location>
</feature>
<accession>W2XZ74</accession>
<feature type="compositionally biased region" description="Basic and acidic residues" evidence="1">
    <location>
        <begin position="568"/>
        <end position="579"/>
    </location>
</feature>
<feature type="compositionally biased region" description="Basic and acidic residues" evidence="1">
    <location>
        <begin position="244"/>
        <end position="259"/>
    </location>
</feature>
<dbReference type="Proteomes" id="UP000018948">
    <property type="component" value="Unassembled WGS sequence"/>
</dbReference>
<feature type="region of interest" description="Disordered" evidence="1">
    <location>
        <begin position="1"/>
        <end position="37"/>
    </location>
</feature>
<proteinExistence type="predicted"/>
<feature type="compositionally biased region" description="Polar residues" evidence="1">
    <location>
        <begin position="273"/>
        <end position="284"/>
    </location>
</feature>
<evidence type="ECO:0008006" key="4">
    <source>
        <dbReference type="Google" id="ProtNLM"/>
    </source>
</evidence>
<feature type="compositionally biased region" description="Polar residues" evidence="1">
    <location>
        <begin position="202"/>
        <end position="212"/>
    </location>
</feature>
<feature type="compositionally biased region" description="Polar residues" evidence="1">
    <location>
        <begin position="331"/>
        <end position="341"/>
    </location>
</feature>
<evidence type="ECO:0000313" key="2">
    <source>
        <dbReference type="EMBL" id="ETP27787.1"/>
    </source>
</evidence>